<feature type="region of interest" description="Disordered" evidence="1">
    <location>
        <begin position="63"/>
        <end position="106"/>
    </location>
</feature>
<gene>
    <name evidence="2" type="ORF">FVEG_16630</name>
</gene>
<accession>W7MRT9</accession>
<dbReference type="AlphaFoldDB" id="W7MRT9"/>
<name>W7MRT9_GIBM7</name>
<feature type="region of interest" description="Disordered" evidence="1">
    <location>
        <begin position="19"/>
        <end position="48"/>
    </location>
</feature>
<feature type="compositionally biased region" description="Basic and acidic residues" evidence="1">
    <location>
        <begin position="63"/>
        <end position="81"/>
    </location>
</feature>
<evidence type="ECO:0000313" key="3">
    <source>
        <dbReference type="Proteomes" id="UP000009096"/>
    </source>
</evidence>
<dbReference type="EMBL" id="CM000578">
    <property type="protein sequence ID" value="EWG50439.1"/>
    <property type="molecule type" value="Genomic_DNA"/>
</dbReference>
<feature type="compositionally biased region" description="Basic and acidic residues" evidence="1">
    <location>
        <begin position="27"/>
        <end position="36"/>
    </location>
</feature>
<dbReference type="KEGG" id="fvr:FVEG_16630"/>
<dbReference type="GeneID" id="30073506"/>
<reference evidence="2 3" key="1">
    <citation type="journal article" date="2010" name="Nature">
        <title>Comparative genomics reveals mobile pathogenicity chromosomes in Fusarium.</title>
        <authorList>
            <person name="Ma L.J."/>
            <person name="van der Does H.C."/>
            <person name="Borkovich K.A."/>
            <person name="Coleman J.J."/>
            <person name="Daboussi M.J."/>
            <person name="Di Pietro A."/>
            <person name="Dufresne M."/>
            <person name="Freitag M."/>
            <person name="Grabherr M."/>
            <person name="Henrissat B."/>
            <person name="Houterman P.M."/>
            <person name="Kang S."/>
            <person name="Shim W.B."/>
            <person name="Woloshuk C."/>
            <person name="Xie X."/>
            <person name="Xu J.R."/>
            <person name="Antoniw J."/>
            <person name="Baker S.E."/>
            <person name="Bluhm B.H."/>
            <person name="Breakspear A."/>
            <person name="Brown D.W."/>
            <person name="Butchko R.A."/>
            <person name="Chapman S."/>
            <person name="Coulson R."/>
            <person name="Coutinho P.M."/>
            <person name="Danchin E.G."/>
            <person name="Diener A."/>
            <person name="Gale L.R."/>
            <person name="Gardiner D.M."/>
            <person name="Goff S."/>
            <person name="Hammond-Kosack K.E."/>
            <person name="Hilburn K."/>
            <person name="Hua-Van A."/>
            <person name="Jonkers W."/>
            <person name="Kazan K."/>
            <person name="Kodira C.D."/>
            <person name="Koehrsen M."/>
            <person name="Kumar L."/>
            <person name="Lee Y.H."/>
            <person name="Li L."/>
            <person name="Manners J.M."/>
            <person name="Miranda-Saavedra D."/>
            <person name="Mukherjee M."/>
            <person name="Park G."/>
            <person name="Park J."/>
            <person name="Park S.Y."/>
            <person name="Proctor R.H."/>
            <person name="Regev A."/>
            <person name="Ruiz-Roldan M.C."/>
            <person name="Sain D."/>
            <person name="Sakthikumar S."/>
            <person name="Sykes S."/>
            <person name="Schwartz D.C."/>
            <person name="Turgeon B.G."/>
            <person name="Wapinski I."/>
            <person name="Yoder O."/>
            <person name="Young S."/>
            <person name="Zeng Q."/>
            <person name="Zhou S."/>
            <person name="Galagan J."/>
            <person name="Cuomo C.A."/>
            <person name="Kistler H.C."/>
            <person name="Rep M."/>
        </authorList>
    </citation>
    <scope>NUCLEOTIDE SEQUENCE [LARGE SCALE GENOMIC DNA]</scope>
    <source>
        <strain evidence="3">M3125 / FGSC 7600</strain>
    </source>
</reference>
<sequence length="143" mass="15679">MGCNLYVAIAHFQPVDLSSAYSTKPAGPDKRTRDARVAPSHSELSHRMSHHVNLSLCTALRLRTEQEGRRDRRTRAADTSRGRGHGPGSFSVRCPGIRDSTSDVSRRNRLGTQLSAANQSASVNYSNKAKKCLNPIDHIIGDL</sequence>
<dbReference type="EMBL" id="DS022254">
    <property type="protein sequence ID" value="EWG50439.1"/>
    <property type="molecule type" value="Genomic_DNA"/>
</dbReference>
<dbReference type="VEuPathDB" id="FungiDB:FVEG_16630"/>
<dbReference type="Proteomes" id="UP000009096">
    <property type="component" value="Chromosome 1"/>
</dbReference>
<proteinExistence type="predicted"/>
<evidence type="ECO:0000313" key="2">
    <source>
        <dbReference type="EMBL" id="EWG50439.1"/>
    </source>
</evidence>
<keyword evidence="3" id="KW-1185">Reference proteome</keyword>
<protein>
    <submittedName>
        <fullName evidence="2">Uncharacterized protein</fullName>
    </submittedName>
</protein>
<evidence type="ECO:0000256" key="1">
    <source>
        <dbReference type="SAM" id="MobiDB-lite"/>
    </source>
</evidence>
<organism evidence="2 3">
    <name type="scientific">Gibberella moniliformis (strain M3125 / FGSC 7600)</name>
    <name type="common">Maize ear and stalk rot fungus</name>
    <name type="synonym">Fusarium verticillioides</name>
    <dbReference type="NCBI Taxonomy" id="334819"/>
    <lineage>
        <taxon>Eukaryota</taxon>
        <taxon>Fungi</taxon>
        <taxon>Dikarya</taxon>
        <taxon>Ascomycota</taxon>
        <taxon>Pezizomycotina</taxon>
        <taxon>Sordariomycetes</taxon>
        <taxon>Hypocreomycetidae</taxon>
        <taxon>Hypocreales</taxon>
        <taxon>Nectriaceae</taxon>
        <taxon>Fusarium</taxon>
        <taxon>Fusarium fujikuroi species complex</taxon>
    </lineage>
</organism>
<dbReference type="RefSeq" id="XP_018756630.1">
    <property type="nucleotide sequence ID" value="XM_018905872.1"/>
</dbReference>